<sequence>MKLVERHIITKNHPLWSEIDQKAFLSKNLFNLANYHYRQHFFAHHQKLNFNQLYHLRDDVPKYGAKKPVFQGHRIARGLYKTAKGRLLNADVNGSFNITRKVIPDVLDQGIKGLPFNPVMLDPRAFDWIGQPLSRFA</sequence>
<dbReference type="Proteomes" id="UP000641646">
    <property type="component" value="Unassembled WGS sequence"/>
</dbReference>
<evidence type="ECO:0008006" key="3">
    <source>
        <dbReference type="Google" id="ProtNLM"/>
    </source>
</evidence>
<name>A0A926ZKL9_9CYAN</name>
<evidence type="ECO:0000313" key="1">
    <source>
        <dbReference type="EMBL" id="MBD2186125.1"/>
    </source>
</evidence>
<comment type="caution">
    <text evidence="1">The sequence shown here is derived from an EMBL/GenBank/DDBJ whole genome shotgun (WGS) entry which is preliminary data.</text>
</comment>
<protein>
    <recommendedName>
        <fullName evidence="3">Transposase</fullName>
    </recommendedName>
</protein>
<gene>
    <name evidence="1" type="ORF">H6G03_34555</name>
</gene>
<accession>A0A926ZKL9</accession>
<dbReference type="EMBL" id="JACJPW010000167">
    <property type="protein sequence ID" value="MBD2186125.1"/>
    <property type="molecule type" value="Genomic_DNA"/>
</dbReference>
<organism evidence="1 2">
    <name type="scientific">Aerosakkonema funiforme FACHB-1375</name>
    <dbReference type="NCBI Taxonomy" id="2949571"/>
    <lineage>
        <taxon>Bacteria</taxon>
        <taxon>Bacillati</taxon>
        <taxon>Cyanobacteriota</taxon>
        <taxon>Cyanophyceae</taxon>
        <taxon>Oscillatoriophycideae</taxon>
        <taxon>Aerosakkonematales</taxon>
        <taxon>Aerosakkonemataceae</taxon>
        <taxon>Aerosakkonema</taxon>
    </lineage>
</organism>
<proteinExistence type="predicted"/>
<dbReference type="AlphaFoldDB" id="A0A926ZKL9"/>
<reference evidence="1" key="1">
    <citation type="journal article" date="2015" name="ISME J.">
        <title>Draft Genome Sequence of Streptomyces incarnatus NRRL8089, which Produces the Nucleoside Antibiotic Sinefungin.</title>
        <authorList>
            <person name="Oshima K."/>
            <person name="Hattori M."/>
            <person name="Shimizu H."/>
            <person name="Fukuda K."/>
            <person name="Nemoto M."/>
            <person name="Inagaki K."/>
            <person name="Tamura T."/>
        </authorList>
    </citation>
    <scope>NUCLEOTIDE SEQUENCE</scope>
    <source>
        <strain evidence="1">FACHB-1375</strain>
    </source>
</reference>
<dbReference type="RefSeq" id="WP_190475132.1">
    <property type="nucleotide sequence ID" value="NZ_JACJPW010000167.1"/>
</dbReference>
<keyword evidence="2" id="KW-1185">Reference proteome</keyword>
<reference evidence="1" key="2">
    <citation type="submission" date="2020-08" db="EMBL/GenBank/DDBJ databases">
        <authorList>
            <person name="Chen M."/>
            <person name="Teng W."/>
            <person name="Zhao L."/>
            <person name="Hu C."/>
            <person name="Zhou Y."/>
            <person name="Han B."/>
            <person name="Song L."/>
            <person name="Shu W."/>
        </authorList>
    </citation>
    <scope>NUCLEOTIDE SEQUENCE</scope>
    <source>
        <strain evidence="1">FACHB-1375</strain>
    </source>
</reference>
<evidence type="ECO:0000313" key="2">
    <source>
        <dbReference type="Proteomes" id="UP000641646"/>
    </source>
</evidence>